<evidence type="ECO:0000313" key="3">
    <source>
        <dbReference type="Proteomes" id="UP000561045"/>
    </source>
</evidence>
<dbReference type="RefSeq" id="WP_183635850.1">
    <property type="nucleotide sequence ID" value="NZ_BAABLE010000005.1"/>
</dbReference>
<evidence type="ECO:0000313" key="2">
    <source>
        <dbReference type="EMBL" id="MBB4013941.1"/>
    </source>
</evidence>
<keyword evidence="3" id="KW-1185">Reference proteome</keyword>
<protein>
    <recommendedName>
        <fullName evidence="4">DUF2950 domain-containing protein</fullName>
    </recommendedName>
</protein>
<dbReference type="Proteomes" id="UP000561045">
    <property type="component" value="Unassembled WGS sequence"/>
</dbReference>
<gene>
    <name evidence="2" type="ORF">GGR36_003287</name>
</gene>
<feature type="signal peptide" evidence="1">
    <location>
        <begin position="1"/>
        <end position="29"/>
    </location>
</feature>
<keyword evidence="1" id="KW-0732">Signal</keyword>
<dbReference type="InterPro" id="IPR021556">
    <property type="entry name" value="DUF2950"/>
</dbReference>
<evidence type="ECO:0008006" key="4">
    <source>
        <dbReference type="Google" id="ProtNLM"/>
    </source>
</evidence>
<organism evidence="2 3">
    <name type="scientific">Niveibacterium umoris</name>
    <dbReference type="NCBI Taxonomy" id="1193620"/>
    <lineage>
        <taxon>Bacteria</taxon>
        <taxon>Pseudomonadati</taxon>
        <taxon>Pseudomonadota</taxon>
        <taxon>Betaproteobacteria</taxon>
        <taxon>Rhodocyclales</taxon>
        <taxon>Rhodocyclaceae</taxon>
        <taxon>Niveibacterium</taxon>
    </lineage>
</organism>
<name>A0A840BK71_9RHOO</name>
<proteinExistence type="predicted"/>
<sequence length="311" mass="33027">MTLSHSSRMARTLRGFTLASALIALPAFAAGSAPRVFPQPEEAAAALVASLKAADGKAVLAVLGSSAREWVFSGDRPTDVKLWQLFVDAYDAQHTVVEVADGRAVLIVGPGRYPFSFPILRVAGGWRFDAEQGKEELINRRVGMNELSTIEVLKEVVAAQREYALMDRNGNGSPEYAARFTSTAGKRDGLYWDTAAGEAPSPLGPLVAEAQAAGYSKHSSGKPFHGYMFKMLDGQGPDAVGGAQTYTVDGKVGGFAVLAYPAKYGLSGVKSFIVNQVGVILEKDLGAKTASIAEKTTLFNPDKSWAPVAKR</sequence>
<accession>A0A840BK71</accession>
<comment type="caution">
    <text evidence="2">The sequence shown here is derived from an EMBL/GenBank/DDBJ whole genome shotgun (WGS) entry which is preliminary data.</text>
</comment>
<dbReference type="EMBL" id="JACIET010000002">
    <property type="protein sequence ID" value="MBB4013941.1"/>
    <property type="molecule type" value="Genomic_DNA"/>
</dbReference>
<dbReference type="Pfam" id="PF11453">
    <property type="entry name" value="DUF2950"/>
    <property type="match status" value="1"/>
</dbReference>
<evidence type="ECO:0000256" key="1">
    <source>
        <dbReference type="SAM" id="SignalP"/>
    </source>
</evidence>
<feature type="chain" id="PRO_5032382384" description="DUF2950 domain-containing protein" evidence="1">
    <location>
        <begin position="30"/>
        <end position="311"/>
    </location>
</feature>
<dbReference type="AlphaFoldDB" id="A0A840BK71"/>
<reference evidence="2 3" key="1">
    <citation type="submission" date="2020-08" db="EMBL/GenBank/DDBJ databases">
        <title>Genomic Encyclopedia of Type Strains, Phase IV (KMG-IV): sequencing the most valuable type-strain genomes for metagenomic binning, comparative biology and taxonomic classification.</title>
        <authorList>
            <person name="Goeker M."/>
        </authorList>
    </citation>
    <scope>NUCLEOTIDE SEQUENCE [LARGE SCALE GENOMIC DNA]</scope>
    <source>
        <strain evidence="2 3">DSM 106739</strain>
    </source>
</reference>